<dbReference type="PANTHER" id="PTHR37812:SF1">
    <property type="entry name" value="MU-LIKE PROPHAGE FLUMU PROTEIN C"/>
    <property type="match status" value="1"/>
</dbReference>
<sequence>MALQIDDNYPEILAAIATSAYAFMTERLSLDHQVAAEASFALAEKVRADIGGCMIYLSKGQAWELSMRDREIYAQFTGDNFAELARRYDKSEMRIRQIVAKCRADDVRTRQQPLL</sequence>
<dbReference type="Gene3D" id="1.10.10.60">
    <property type="entry name" value="Homeodomain-like"/>
    <property type="match status" value="1"/>
</dbReference>
<evidence type="ECO:0000259" key="1">
    <source>
        <dbReference type="Pfam" id="PF08765"/>
    </source>
</evidence>
<dbReference type="InterPro" id="IPR014875">
    <property type="entry name" value="Mor_transcription_activator"/>
</dbReference>
<name>A0A840GJJ4_RHOTE</name>
<dbReference type="InterPro" id="IPR009057">
    <property type="entry name" value="Homeodomain-like_sf"/>
</dbReference>
<dbReference type="Proteomes" id="UP000587070">
    <property type="component" value="Unassembled WGS sequence"/>
</dbReference>
<feature type="domain" description="Mor transcription activator" evidence="1">
    <location>
        <begin position="9"/>
        <end position="114"/>
    </location>
</feature>
<evidence type="ECO:0000313" key="3">
    <source>
        <dbReference type="Proteomes" id="UP000587070"/>
    </source>
</evidence>
<proteinExistence type="predicted"/>
<comment type="caution">
    <text evidence="2">The sequence shown here is derived from an EMBL/GenBank/DDBJ whole genome shotgun (WGS) entry which is preliminary data.</text>
</comment>
<dbReference type="SUPFAM" id="SSF46689">
    <property type="entry name" value="Homeodomain-like"/>
    <property type="match status" value="1"/>
</dbReference>
<dbReference type="EMBL" id="JACIGE010000010">
    <property type="protein sequence ID" value="MBB4248339.1"/>
    <property type="molecule type" value="Genomic_DNA"/>
</dbReference>
<gene>
    <name evidence="2" type="ORF">GGD90_002731</name>
</gene>
<accession>A0A840GJJ4</accession>
<dbReference type="OrthoDB" id="8906055at2"/>
<dbReference type="PANTHER" id="PTHR37812">
    <property type="entry name" value="MU-LIKE PROPHAGE FLUMU PROTEIN C"/>
    <property type="match status" value="1"/>
</dbReference>
<dbReference type="Pfam" id="PF08765">
    <property type="entry name" value="Mor"/>
    <property type="match status" value="1"/>
</dbReference>
<evidence type="ECO:0000313" key="2">
    <source>
        <dbReference type="EMBL" id="MBB4248339.1"/>
    </source>
</evidence>
<keyword evidence="3" id="KW-1185">Reference proteome</keyword>
<protein>
    <submittedName>
        <fullName evidence="2">Mor family transcriptional regulator</fullName>
    </submittedName>
</protein>
<reference evidence="2 3" key="1">
    <citation type="submission" date="2020-08" db="EMBL/GenBank/DDBJ databases">
        <title>Genome sequencing of Purple Non-Sulfur Bacteria from various extreme environments.</title>
        <authorList>
            <person name="Mayer M."/>
        </authorList>
    </citation>
    <scope>NUCLEOTIDE SEQUENCE [LARGE SCALE GENOMIC DNA]</scope>
    <source>
        <strain evidence="2 3">2761</strain>
    </source>
</reference>
<dbReference type="AlphaFoldDB" id="A0A840GJJ4"/>
<organism evidence="2 3">
    <name type="scientific">Rhodocyclus tenuis</name>
    <name type="common">Rhodospirillum tenue</name>
    <dbReference type="NCBI Taxonomy" id="1066"/>
    <lineage>
        <taxon>Bacteria</taxon>
        <taxon>Pseudomonadati</taxon>
        <taxon>Pseudomonadota</taxon>
        <taxon>Betaproteobacteria</taxon>
        <taxon>Rhodocyclales</taxon>
        <taxon>Rhodocyclaceae</taxon>
        <taxon>Rhodocyclus</taxon>
    </lineage>
</organism>
<dbReference type="InterPro" id="IPR052411">
    <property type="entry name" value="c-mor_Regulatory_Protein"/>
</dbReference>
<dbReference type="RefSeq" id="WP_153117412.1">
    <property type="nucleotide sequence ID" value="NZ_JACIGE010000010.1"/>
</dbReference>